<protein>
    <submittedName>
        <fullName evidence="1">TPR-like protein</fullName>
    </submittedName>
</protein>
<accession>A0ACB7VFC5</accession>
<dbReference type="EMBL" id="CM037019">
    <property type="protein sequence ID" value="KAH7672436.1"/>
    <property type="molecule type" value="Genomic_DNA"/>
</dbReference>
<evidence type="ECO:0000313" key="2">
    <source>
        <dbReference type="Proteomes" id="UP000827976"/>
    </source>
</evidence>
<dbReference type="Proteomes" id="UP000827976">
    <property type="component" value="Chromosome 9"/>
</dbReference>
<reference evidence="2" key="1">
    <citation type="journal article" date="2022" name="Nat. Commun.">
        <title>Chromosome evolution and the genetic basis of agronomically important traits in greater yam.</title>
        <authorList>
            <person name="Bredeson J.V."/>
            <person name="Lyons J.B."/>
            <person name="Oniyinde I.O."/>
            <person name="Okereke N.R."/>
            <person name="Kolade O."/>
            <person name="Nnabue I."/>
            <person name="Nwadili C.O."/>
            <person name="Hribova E."/>
            <person name="Parker M."/>
            <person name="Nwogha J."/>
            <person name="Shu S."/>
            <person name="Carlson J."/>
            <person name="Kariba R."/>
            <person name="Muthemba S."/>
            <person name="Knop K."/>
            <person name="Barton G.J."/>
            <person name="Sherwood A.V."/>
            <person name="Lopez-Montes A."/>
            <person name="Asiedu R."/>
            <person name="Jamnadass R."/>
            <person name="Muchugi A."/>
            <person name="Goodstein D."/>
            <person name="Egesi C.N."/>
            <person name="Featherston J."/>
            <person name="Asfaw A."/>
            <person name="Simpson G.G."/>
            <person name="Dolezel J."/>
            <person name="Hendre P.S."/>
            <person name="Van Deynze A."/>
            <person name="Kumar P.L."/>
            <person name="Obidiegwu J.E."/>
            <person name="Bhattacharjee R."/>
            <person name="Rokhsar D.S."/>
        </authorList>
    </citation>
    <scope>NUCLEOTIDE SEQUENCE [LARGE SCALE GENOMIC DNA]</scope>
    <source>
        <strain evidence="2">cv. TDa95/00328</strain>
    </source>
</reference>
<keyword evidence="2" id="KW-1185">Reference proteome</keyword>
<organism evidence="1 2">
    <name type="scientific">Dioscorea alata</name>
    <name type="common">Purple yam</name>
    <dbReference type="NCBI Taxonomy" id="55571"/>
    <lineage>
        <taxon>Eukaryota</taxon>
        <taxon>Viridiplantae</taxon>
        <taxon>Streptophyta</taxon>
        <taxon>Embryophyta</taxon>
        <taxon>Tracheophyta</taxon>
        <taxon>Spermatophyta</taxon>
        <taxon>Magnoliopsida</taxon>
        <taxon>Liliopsida</taxon>
        <taxon>Dioscoreales</taxon>
        <taxon>Dioscoreaceae</taxon>
        <taxon>Dioscorea</taxon>
    </lineage>
</organism>
<gene>
    <name evidence="1" type="ORF">IHE45_09G055000</name>
</gene>
<name>A0ACB7VFC5_DIOAL</name>
<comment type="caution">
    <text evidence="1">The sequence shown here is derived from an EMBL/GenBank/DDBJ whole genome shotgun (WGS) entry which is preliminary data.</text>
</comment>
<proteinExistence type="predicted"/>
<sequence length="584" mass="64184">MNKTLDLHALIAQLQRSSLSTALRLHARLLVSGLHSSPFAISALISLYSNLSLPSLSYSVFLSSSLPHHPPSLFVHNSLISALSSNSLPSLALHHFHLLHSHPVLRPDRFSFPCAIRSCADLAASEHLLAIHAVLFKSCLETDVFISSALIHAYLKFGLVADAEKVFVELPERDVVLWNAMVNGFAQLGYFPRAIEFFDRMLREGVPLSRFTITGVLSVFTTTGDLLHGRMIHGFALKVGYDDGNAVCNALIDLYGKCEVSEDAVKVFDLMPERDIYSWNAMISAHENSGDHAKSLRLFALMRRSGVWPDAVSMATALPACSQIAALSHGREIHALMVVMGITGKAVFVDNALMDMYGKSGSLDDAQRLFDEMPQRDTASWNILIVAHAAHGLAQEALKLFERMCEAGVEPDAVTFVGVLTACSHAGLVSEGKKVMERMKGEFGVEPEMEHYVCAVDMLGRAGRLEEAKELAERAGEMAAWRAYLWASGEEVGRVEEVVERVVGRDEGGSGGWVLVANAYGRAGRYREVEKMRGTMKERRVRKMAGCSWVEVAGKGVHEFVTGDRRHPEMEKIYEVLQGFGCLG</sequence>
<evidence type="ECO:0000313" key="1">
    <source>
        <dbReference type="EMBL" id="KAH7672436.1"/>
    </source>
</evidence>